<dbReference type="SUPFAM" id="SSF54648">
    <property type="entry name" value="DLC"/>
    <property type="match status" value="1"/>
</dbReference>
<evidence type="ECO:0000313" key="3">
    <source>
        <dbReference type="Proteomes" id="UP000663842"/>
    </source>
</evidence>
<accession>A0A819JZU0</accession>
<dbReference type="GO" id="GO:0030286">
    <property type="term" value="C:dynein complex"/>
    <property type="evidence" value="ECO:0007669"/>
    <property type="project" value="InterPro"/>
</dbReference>
<dbReference type="Gene3D" id="3.30.740.10">
    <property type="entry name" value="Protein Inhibitor Of Neuronal Nitric Oxide Synthase"/>
    <property type="match status" value="1"/>
</dbReference>
<evidence type="ECO:0008006" key="4">
    <source>
        <dbReference type="Google" id="ProtNLM"/>
    </source>
</evidence>
<dbReference type="InterPro" id="IPR001372">
    <property type="entry name" value="Dynein_light_chain_typ-1/2"/>
</dbReference>
<dbReference type="Pfam" id="PF01221">
    <property type="entry name" value="Dynein_light"/>
    <property type="match status" value="1"/>
</dbReference>
<proteinExistence type="predicted"/>
<dbReference type="EMBL" id="CAJNRG010016598">
    <property type="protein sequence ID" value="CAF2204744.1"/>
    <property type="molecule type" value="Genomic_DNA"/>
</dbReference>
<comment type="caution">
    <text evidence="2">The sequence shown here is derived from an EMBL/GenBank/DDBJ whole genome shotgun (WGS) entry which is preliminary data.</text>
</comment>
<evidence type="ECO:0000313" key="2">
    <source>
        <dbReference type="EMBL" id="CAF3938627.1"/>
    </source>
</evidence>
<dbReference type="EMBL" id="CAJOBF010001327">
    <property type="protein sequence ID" value="CAF3938627.1"/>
    <property type="molecule type" value="Genomic_DNA"/>
</dbReference>
<dbReference type="InterPro" id="IPR037177">
    <property type="entry name" value="DLC_sf"/>
</dbReference>
<dbReference type="Proteomes" id="UP000663842">
    <property type="component" value="Unassembled WGS sequence"/>
</dbReference>
<dbReference type="Proteomes" id="UP000663887">
    <property type="component" value="Unassembled WGS sequence"/>
</dbReference>
<protein>
    <recommendedName>
        <fullName evidence="4">Dynein light chain</fullName>
    </recommendedName>
</protein>
<name>A0A819JZU0_9BILA</name>
<dbReference type="GO" id="GO:0007017">
    <property type="term" value="P:microtubule-based process"/>
    <property type="evidence" value="ECO:0007669"/>
    <property type="project" value="InterPro"/>
</dbReference>
<reference evidence="2" key="1">
    <citation type="submission" date="2021-02" db="EMBL/GenBank/DDBJ databases">
        <authorList>
            <person name="Nowell W R."/>
        </authorList>
    </citation>
    <scope>NUCLEOTIDE SEQUENCE</scope>
</reference>
<sequence>MSRWAVETQDSGITDTMKINILSALRTAIETHGSSNMYEVCKSVSNWLDETYGKVWCVIIGETGKAAWFGLYYQDKYLLVKDTTLNWTIRIFEQAP</sequence>
<organism evidence="2 3">
    <name type="scientific">Rotaria magnacalcarata</name>
    <dbReference type="NCBI Taxonomy" id="392030"/>
    <lineage>
        <taxon>Eukaryota</taxon>
        <taxon>Metazoa</taxon>
        <taxon>Spiralia</taxon>
        <taxon>Gnathifera</taxon>
        <taxon>Rotifera</taxon>
        <taxon>Eurotatoria</taxon>
        <taxon>Bdelloidea</taxon>
        <taxon>Philodinida</taxon>
        <taxon>Philodinidae</taxon>
        <taxon>Rotaria</taxon>
    </lineage>
</organism>
<evidence type="ECO:0000313" key="1">
    <source>
        <dbReference type="EMBL" id="CAF2204744.1"/>
    </source>
</evidence>
<dbReference type="AlphaFoldDB" id="A0A819JZU0"/>
<gene>
    <name evidence="2" type="ORF">UXM345_LOCUS12621</name>
    <name evidence="1" type="ORF">XDN619_LOCUS32972</name>
</gene>